<dbReference type="AlphaFoldDB" id="A0A8J6Q2I2"/>
<evidence type="ECO:0008006" key="3">
    <source>
        <dbReference type="Google" id="ProtNLM"/>
    </source>
</evidence>
<dbReference type="Proteomes" id="UP000600588">
    <property type="component" value="Unassembled WGS sequence"/>
</dbReference>
<dbReference type="InterPro" id="IPR024453">
    <property type="entry name" value="Peptidase_C92"/>
</dbReference>
<evidence type="ECO:0000313" key="1">
    <source>
        <dbReference type="EMBL" id="MBD0832144.1"/>
    </source>
</evidence>
<dbReference type="InterPro" id="IPR038765">
    <property type="entry name" value="Papain-like_cys_pep_sf"/>
</dbReference>
<name>A0A8J6Q2I2_9FLAO</name>
<keyword evidence="2" id="KW-1185">Reference proteome</keyword>
<dbReference type="Pfam" id="PF05708">
    <property type="entry name" value="Peptidase_C92"/>
    <property type="match status" value="1"/>
</dbReference>
<reference evidence="1 2" key="1">
    <citation type="submission" date="2020-09" db="EMBL/GenBank/DDBJ databases">
        <title>TT11 complete genome.</title>
        <authorList>
            <person name="Wu Z."/>
        </authorList>
    </citation>
    <scope>NUCLEOTIDE SEQUENCE [LARGE SCALE GENOMIC DNA]</scope>
    <source>
        <strain evidence="1 2">TT11</strain>
    </source>
</reference>
<organism evidence="1 2">
    <name type="scientific">Aestuariibaculum sediminum</name>
    <dbReference type="NCBI Taxonomy" id="2770637"/>
    <lineage>
        <taxon>Bacteria</taxon>
        <taxon>Pseudomonadati</taxon>
        <taxon>Bacteroidota</taxon>
        <taxon>Flavobacteriia</taxon>
        <taxon>Flavobacteriales</taxon>
        <taxon>Flavobacteriaceae</taxon>
    </lineage>
</organism>
<dbReference type="Gene3D" id="3.90.1720.10">
    <property type="entry name" value="endopeptidase domain like (from Nostoc punctiforme)"/>
    <property type="match status" value="1"/>
</dbReference>
<accession>A0A8J6Q2I2</accession>
<proteinExistence type="predicted"/>
<dbReference type="RefSeq" id="WP_188229935.1">
    <property type="nucleotide sequence ID" value="NZ_JACVXB010000003.1"/>
</dbReference>
<dbReference type="EMBL" id="JACVXB010000003">
    <property type="protein sequence ID" value="MBD0832144.1"/>
    <property type="molecule type" value="Genomic_DNA"/>
</dbReference>
<evidence type="ECO:0000313" key="2">
    <source>
        <dbReference type="Proteomes" id="UP000600588"/>
    </source>
</evidence>
<protein>
    <recommendedName>
        <fullName evidence="3">Permuted papain-like amidase enzyme, YaeF/YiiX, C92 family</fullName>
    </recommendedName>
</protein>
<comment type="caution">
    <text evidence="1">The sequence shown here is derived from an EMBL/GenBank/DDBJ whole genome shotgun (WGS) entry which is preliminary data.</text>
</comment>
<gene>
    <name evidence="1" type="ORF">ICJ83_08370</name>
</gene>
<dbReference type="SUPFAM" id="SSF54001">
    <property type="entry name" value="Cysteine proteinases"/>
    <property type="match status" value="1"/>
</dbReference>
<sequence length="204" mass="23111">MKFLLLPFLLFIFVGYSQSIKLKNGDFLFQSTNCGPLCDAINQVTEGYKGNDFSHMGMVVIQNNQVFILEASGNGVTLTPYEAFALKTQAPMYVGRLKKRYQKLIPHAISFGKKQIGVPYDVEYLYNNGKYYCSELIYDCFLEAYGEPLFKLFPMTYKAPGEDDYFEVWASYFKKLNMEVPEGKPGCNPGGISKSKKIKIIGTI</sequence>